<feature type="compositionally biased region" description="Pro residues" evidence="17">
    <location>
        <begin position="973"/>
        <end position="986"/>
    </location>
</feature>
<evidence type="ECO:0000256" key="10">
    <source>
        <dbReference type="ARBA" id="ARBA00022892"/>
    </source>
</evidence>
<dbReference type="InterPro" id="IPR019775">
    <property type="entry name" value="WD40_repeat_CS"/>
</dbReference>
<dbReference type="InterPro" id="IPR036322">
    <property type="entry name" value="WD40_repeat_dom_sf"/>
</dbReference>
<keyword evidence="20" id="KW-1185">Reference proteome</keyword>
<evidence type="ECO:0000259" key="18">
    <source>
        <dbReference type="Pfam" id="PF07304"/>
    </source>
</evidence>
<feature type="compositionally biased region" description="Pro residues" evidence="17">
    <location>
        <begin position="1361"/>
        <end position="1376"/>
    </location>
</feature>
<protein>
    <recommendedName>
        <fullName evidence="5">Protein transport protein SEC31</fullName>
    </recommendedName>
    <alternativeName>
        <fullName evidence="4">Protein transport protein sec31</fullName>
    </alternativeName>
</protein>
<evidence type="ECO:0000256" key="16">
    <source>
        <dbReference type="PROSITE-ProRule" id="PRU00221"/>
    </source>
</evidence>
<evidence type="ECO:0000256" key="12">
    <source>
        <dbReference type="ARBA" id="ARBA00023136"/>
    </source>
</evidence>
<comment type="function">
    <text evidence="14">Component of the coat protein complex II (COPII) which promotes the formation of transport vesicles from the endoplasmic reticulum (ER). The coat has two main functions, the physical deformation of the endoplasmic reticulum membrane into vesicles and the selection of cargo molecules.</text>
</comment>
<dbReference type="Gene3D" id="1.25.40.1030">
    <property type="match status" value="1"/>
</dbReference>
<reference evidence="19 20" key="1">
    <citation type="journal article" date="2019" name="Sci. Rep.">
        <title>Comparative genomics of chytrid fungi reveal insights into the obligate biotrophic and pathogenic lifestyle of Synchytrium endobioticum.</title>
        <authorList>
            <person name="van de Vossenberg B.T.L.H."/>
            <person name="Warris S."/>
            <person name="Nguyen H.D.T."/>
            <person name="van Gent-Pelzer M.P.E."/>
            <person name="Joly D.L."/>
            <person name="van de Geest H.C."/>
            <person name="Bonants P.J.M."/>
            <person name="Smith D.S."/>
            <person name="Levesque C.A."/>
            <person name="van der Lee T.A.J."/>
        </authorList>
    </citation>
    <scope>NUCLEOTIDE SEQUENCE [LARGE SCALE GENOMIC DNA]</scope>
    <source>
        <strain evidence="19 20">CBS 675.73</strain>
    </source>
</reference>
<evidence type="ECO:0000256" key="8">
    <source>
        <dbReference type="ARBA" id="ARBA00022737"/>
    </source>
</evidence>
<dbReference type="PROSITE" id="PS50294">
    <property type="entry name" value="WD_REPEATS_REGION"/>
    <property type="match status" value="2"/>
</dbReference>
<sequence>MHLTRERKTGTIAWSPAVPNATSTPLLAVATVAGALDKDFSTATTLELFDPLSDKAFKKVGSVSSTARFNRIAWGPGIDSAKNPMGIIAGGLENGDLCLWDARTIIDNVAGKDPLIMKPYKHKGPVRGLDFNPVDTKFIASGAADGELFVWDLTNPTKPYSPGARSNRLEDITAVAWNRMYHYILASASNNGNTVIWDLRNRNEIAAFSHPGGRKQISSIAWNPDSPTQIVTASDDDSNPVVLMWDLRNSRAPEKVLTGHSKGILNLAWCPKDSDLLLSCGKDNRTVLWNPSTATMIGDVHHSSNWTFEASWCPRNPDLVAIAGFDGIVSVHSLQARAGDSQGNDSSATANDQPTSTPAAALSQDPHDFITGGGFVSLGDNLQHQDSFVSDHSFTLPFAPKWLRRPVGCSWGFGNRLVSFVNKRQADGTVKRTVAIQNVVSEPAFVARASELEQRVNRTESSAPSGGVNVQEWIDFCQSMAGPESSVLSEKDRDMWRFLGVMFETGSREQVLQFLGFDKADVAATDKLAALLAKLLVSTEPEPVPVVDETVEQQAIQAGIVGENGEVDDFALIASQTKQAAAEIPPAKPIEPATPFKLYSNAPGENADTDALVMKALVLGNFETAVRICLGANRYSDALMFAVCGGQELLSFAQQQYFKHVKKEKSYMRVLHNIVEGDLHDLVEYAQIDGPGSDADWKDLLALICTYAKAEDLSTLFSLLGRRLEAIALAPTTSSSLKTMDWKGREEKKFAAVLCYLVAGDLPQVLHLWALRESEEEKLLKTVKNAKALLTSQKSGHALALQSLIEKVHVFRRAIDFVDTDLSSERDPSAQYSLEALYQRYVEYAQVAASQGLVSLAWKTLQLVPPSFHSAKVDSVAVDLLRDRVLNSGLVRDAAGVYQSQAPFEVVDLLKPAAPAPAPVQAQGYGYGAAPPSTARYPSASGYNQYGNNAGTYGAYQAMPQPQQQYGNQYGQPPAPRSNFAPPPPQQSGYPQMSPSYSNPGNQYNQYGYPSQNSFSRPGYGGEPAPPPPPPAAAGYQPAMPPPPPAAAGFQPPLPPTPNTGFQSHAAQSSFAPPPPAAASAAGYAPAAPPGAVRSTSFTHTFAAPQPIQQSASYNAFPGQVTAPPPSSSVPPQTASQPAPPAGPQRHPSGDRTHIKPAQLPIVTGLDSLMSTCKATKINPQQKREWEDTEKKVLNLFDQLNNGEVADDIVGKLQALVKALQAGEYSAAHKLQVELMTTRFTATSSWIVGVKRVIDTLERSELDKMQPQQQLPPQQHQPQQRMPPPPQAVTSPTFTSPHGQQAGPAYRAVPPSAAGVLPPPPPASSMPYGGGGAPVPPPPTANAAPYGGNTRSAPPRAAPYGAPPPAGGSAIPPPPTAAAAPYGGGVMSPRGVPSIPANAYGVAPPPQANSNYANPQYGNSAPSGYGNAPSQTGYGNAPPPPSSFNGQYGAASTGAQLPPPPPPASLSPYGGRF</sequence>
<evidence type="ECO:0000256" key="15">
    <source>
        <dbReference type="ARBA" id="ARBA00029433"/>
    </source>
</evidence>
<dbReference type="Gene3D" id="2.130.10.10">
    <property type="entry name" value="YVTN repeat-like/Quinoprotein amine dehydrogenase"/>
    <property type="match status" value="1"/>
</dbReference>
<evidence type="ECO:0000256" key="7">
    <source>
        <dbReference type="ARBA" id="ARBA00022574"/>
    </source>
</evidence>
<evidence type="ECO:0000256" key="4">
    <source>
        <dbReference type="ARBA" id="ARBA00013507"/>
    </source>
</evidence>
<comment type="subcellular location">
    <subcellularLocation>
        <location evidence="1">Cytoplasmic vesicle membrane</location>
    </subcellularLocation>
    <subcellularLocation>
        <location evidence="15">Endomembrane system</location>
        <topology evidence="15">Peripheral membrane protein</topology>
        <orientation evidence="15">Cytoplasmic side</orientation>
    </subcellularLocation>
    <subcellularLocation>
        <location evidence="2">Endoplasmic reticulum membrane</location>
    </subcellularLocation>
</comment>
<dbReference type="SMART" id="SM00320">
    <property type="entry name" value="WD40"/>
    <property type="match status" value="6"/>
</dbReference>
<evidence type="ECO:0000256" key="13">
    <source>
        <dbReference type="ARBA" id="ARBA00023329"/>
    </source>
</evidence>
<keyword evidence="7 16" id="KW-0853">WD repeat</keyword>
<organism evidence="19 20">
    <name type="scientific">Chytriomyces confervae</name>
    <dbReference type="NCBI Taxonomy" id="246404"/>
    <lineage>
        <taxon>Eukaryota</taxon>
        <taxon>Fungi</taxon>
        <taxon>Fungi incertae sedis</taxon>
        <taxon>Chytridiomycota</taxon>
        <taxon>Chytridiomycota incertae sedis</taxon>
        <taxon>Chytridiomycetes</taxon>
        <taxon>Chytridiales</taxon>
        <taxon>Chytriomycetaceae</taxon>
        <taxon>Chytriomyces</taxon>
    </lineage>
</organism>
<dbReference type="Pfam" id="PF07304">
    <property type="entry name" value="SRA1"/>
    <property type="match status" value="1"/>
</dbReference>
<dbReference type="GO" id="GO:0005198">
    <property type="term" value="F:structural molecule activity"/>
    <property type="evidence" value="ECO:0007669"/>
    <property type="project" value="TreeGrafter"/>
</dbReference>
<dbReference type="EMBL" id="QEAP01000132">
    <property type="protein sequence ID" value="TPX74304.1"/>
    <property type="molecule type" value="Genomic_DNA"/>
</dbReference>
<accession>A0A507FDK8</accession>
<proteinExistence type="inferred from homology"/>
<dbReference type="PROSITE" id="PS50082">
    <property type="entry name" value="WD_REPEATS_2"/>
    <property type="match status" value="2"/>
</dbReference>
<feature type="domain" description="SRA1/Sec31" evidence="18">
    <location>
        <begin position="1123"/>
        <end position="1258"/>
    </location>
</feature>
<evidence type="ECO:0000256" key="17">
    <source>
        <dbReference type="SAM" id="MobiDB-lite"/>
    </source>
</evidence>
<dbReference type="InterPro" id="IPR001680">
    <property type="entry name" value="WD40_rpt"/>
</dbReference>
<evidence type="ECO:0000256" key="3">
    <source>
        <dbReference type="ARBA" id="ARBA00009358"/>
    </source>
</evidence>
<keyword evidence="11" id="KW-0653">Protein transport</keyword>
<keyword evidence="6" id="KW-0813">Transport</keyword>
<dbReference type="GO" id="GO:0070971">
    <property type="term" value="C:endoplasmic reticulum exit site"/>
    <property type="evidence" value="ECO:0007669"/>
    <property type="project" value="TreeGrafter"/>
</dbReference>
<dbReference type="GO" id="GO:0007029">
    <property type="term" value="P:endoplasmic reticulum organization"/>
    <property type="evidence" value="ECO:0007669"/>
    <property type="project" value="TreeGrafter"/>
</dbReference>
<dbReference type="SUPFAM" id="SSF50978">
    <property type="entry name" value="WD40 repeat-like"/>
    <property type="match status" value="1"/>
</dbReference>
<dbReference type="PANTHER" id="PTHR13923:SF11">
    <property type="entry name" value="SECRETORY 31, ISOFORM D"/>
    <property type="match status" value="1"/>
</dbReference>
<keyword evidence="9" id="KW-0256">Endoplasmic reticulum</keyword>
<dbReference type="STRING" id="246404.A0A507FDK8"/>
<dbReference type="PANTHER" id="PTHR13923">
    <property type="entry name" value="SEC31-RELATED PROTEIN"/>
    <property type="match status" value="1"/>
</dbReference>
<evidence type="ECO:0000256" key="11">
    <source>
        <dbReference type="ARBA" id="ARBA00022927"/>
    </source>
</evidence>
<feature type="compositionally biased region" description="Polar residues" evidence="17">
    <location>
        <begin position="341"/>
        <end position="358"/>
    </location>
</feature>
<dbReference type="Proteomes" id="UP000320333">
    <property type="component" value="Unassembled WGS sequence"/>
</dbReference>
<feature type="compositionally biased region" description="Low complexity" evidence="17">
    <location>
        <begin position="963"/>
        <end position="972"/>
    </location>
</feature>
<feature type="compositionally biased region" description="Polar residues" evidence="17">
    <location>
        <begin position="1288"/>
        <end position="1299"/>
    </location>
</feature>
<feature type="compositionally biased region" description="Polar residues" evidence="17">
    <location>
        <begin position="1408"/>
        <end position="1434"/>
    </location>
</feature>
<feature type="compositionally biased region" description="Pro residues" evidence="17">
    <location>
        <begin position="1039"/>
        <end position="1058"/>
    </location>
</feature>
<comment type="caution">
    <text evidence="19">The sequence shown here is derived from an EMBL/GenBank/DDBJ whole genome shotgun (WGS) entry which is preliminary data.</text>
</comment>
<dbReference type="InterPro" id="IPR015943">
    <property type="entry name" value="WD40/YVTN_repeat-like_dom_sf"/>
</dbReference>
<comment type="similarity">
    <text evidence="3">Belongs to the WD repeat SEC31 family.</text>
</comment>
<evidence type="ECO:0000313" key="20">
    <source>
        <dbReference type="Proteomes" id="UP000320333"/>
    </source>
</evidence>
<feature type="compositionally biased region" description="Low complexity" evidence="17">
    <location>
        <begin position="1266"/>
        <end position="1280"/>
    </location>
</feature>
<feature type="region of interest" description="Disordered" evidence="17">
    <location>
        <begin position="1116"/>
        <end position="1155"/>
    </location>
</feature>
<dbReference type="GO" id="GO:0090110">
    <property type="term" value="P:COPII-coated vesicle cargo loading"/>
    <property type="evidence" value="ECO:0007669"/>
    <property type="project" value="TreeGrafter"/>
</dbReference>
<dbReference type="GO" id="GO:0015031">
    <property type="term" value="P:protein transport"/>
    <property type="evidence" value="ECO:0007669"/>
    <property type="project" value="UniProtKB-KW"/>
</dbReference>
<keyword evidence="13" id="KW-0968">Cytoplasmic vesicle</keyword>
<feature type="compositionally biased region" description="Low complexity" evidence="17">
    <location>
        <begin position="1078"/>
        <end position="1092"/>
    </location>
</feature>
<feature type="repeat" description="WD" evidence="16">
    <location>
        <begin position="257"/>
        <end position="299"/>
    </location>
</feature>
<dbReference type="GO" id="GO:0030127">
    <property type="term" value="C:COPII vesicle coat"/>
    <property type="evidence" value="ECO:0007669"/>
    <property type="project" value="TreeGrafter"/>
</dbReference>
<feature type="repeat" description="WD" evidence="16">
    <location>
        <begin position="119"/>
        <end position="161"/>
    </location>
</feature>
<dbReference type="PROSITE" id="PS00678">
    <property type="entry name" value="WD_REPEATS_1"/>
    <property type="match status" value="1"/>
</dbReference>
<evidence type="ECO:0000256" key="9">
    <source>
        <dbReference type="ARBA" id="ARBA00022824"/>
    </source>
</evidence>
<evidence type="ECO:0000256" key="5">
    <source>
        <dbReference type="ARBA" id="ARBA00021236"/>
    </source>
</evidence>
<dbReference type="InterPro" id="IPR009917">
    <property type="entry name" value="SRA1/Sec31"/>
</dbReference>
<dbReference type="Gene3D" id="1.20.940.10">
    <property type="entry name" value="Functional domain of the splicing factor Prp18"/>
    <property type="match status" value="1"/>
</dbReference>
<gene>
    <name evidence="19" type="ORF">CcCBS67573_g04409</name>
</gene>
<feature type="compositionally biased region" description="Polar residues" evidence="17">
    <location>
        <begin position="988"/>
        <end position="1016"/>
    </location>
</feature>
<dbReference type="GO" id="GO:0005789">
    <property type="term" value="C:endoplasmic reticulum membrane"/>
    <property type="evidence" value="ECO:0007669"/>
    <property type="project" value="UniProtKB-SubCell"/>
</dbReference>
<evidence type="ECO:0000256" key="2">
    <source>
        <dbReference type="ARBA" id="ARBA00004586"/>
    </source>
</evidence>
<feature type="region of interest" description="Disordered" evidence="17">
    <location>
        <begin position="338"/>
        <end position="363"/>
    </location>
</feature>
<evidence type="ECO:0000256" key="1">
    <source>
        <dbReference type="ARBA" id="ARBA00004156"/>
    </source>
</evidence>
<evidence type="ECO:0000256" key="14">
    <source>
        <dbReference type="ARBA" id="ARBA00025471"/>
    </source>
</evidence>
<keyword evidence="12" id="KW-0472">Membrane</keyword>
<name>A0A507FDK8_9FUNG</name>
<feature type="region of interest" description="Disordered" evidence="17">
    <location>
        <begin position="1263"/>
        <end position="1473"/>
    </location>
</feature>
<keyword evidence="10" id="KW-0931">ER-Golgi transport</keyword>
<dbReference type="Pfam" id="PF00400">
    <property type="entry name" value="WD40"/>
    <property type="match status" value="2"/>
</dbReference>
<feature type="region of interest" description="Disordered" evidence="17">
    <location>
        <begin position="963"/>
        <end position="1101"/>
    </location>
</feature>
<dbReference type="OrthoDB" id="542917at2759"/>
<evidence type="ECO:0000256" key="6">
    <source>
        <dbReference type="ARBA" id="ARBA00022448"/>
    </source>
</evidence>
<dbReference type="InterPro" id="IPR040251">
    <property type="entry name" value="SEC31-like"/>
</dbReference>
<feature type="compositionally biased region" description="Low complexity" evidence="17">
    <location>
        <begin position="1341"/>
        <end position="1360"/>
    </location>
</feature>
<evidence type="ECO:0000313" key="19">
    <source>
        <dbReference type="EMBL" id="TPX74304.1"/>
    </source>
</evidence>
<keyword evidence="8" id="KW-0677">Repeat</keyword>